<dbReference type="InterPro" id="IPR023210">
    <property type="entry name" value="NADP_OxRdtase_dom"/>
</dbReference>
<dbReference type="Proteomes" id="UP000663870">
    <property type="component" value="Unassembled WGS sequence"/>
</dbReference>
<protein>
    <recommendedName>
        <fullName evidence="3">long-chain-fatty-acid--CoA ligase</fullName>
        <ecNumber evidence="3">6.2.1.3</ecNumber>
    </recommendedName>
</protein>
<dbReference type="GO" id="GO:0004467">
    <property type="term" value="F:long-chain fatty acid-CoA ligase activity"/>
    <property type="evidence" value="ECO:0007669"/>
    <property type="project" value="UniProtKB-EC"/>
</dbReference>
<sequence>MMLQYLLKSRTKCIMLGHKTIRSIPVKTFTYESRIRRMYNDGIDVKQQTVEINSIERIRRCLLHKNDDIWTFYKTMHPNVRTLGDTLNEGYVTSNDGPCVGIIQSSNGINSLQWLPYSKVIEKSRCIGSYLWVETKLTPMQSKVAILSANRAEYLFVEQACYQYGFIVVSLYTTYDSATILNILQKTQVEVLVVDNLERIRTIQDDLFNNNQIREILVMDDSNYDEKNKIRSISTIFKSIQHSDIRERPIVDPNSIATFIFTSGTTGEPKLAMISHENLLAAVKGNLIRLHRQNVKRPLTNSHCSFLPMAHIFERFVIFQILFEGTAITFCPAPEKLVEYLSIVKPTQASVVPRVLNKVYDTIMNEVNKSAIKQFLVRQALREQLPFLSRFVFRKVRALFGGQLQGIITASAPIKPDVMHFFRIALDVPIIEGYGQTESSTSGASTHPIDMSYGTVGSPGPNSEIKLIDVPDTTYRSEMNQGEVCIRGPAIFKGYYGDEAKTKEAIDQDGWLHTGDVGEWASNGALRIIDRAKHIFKLSQGKYIAPERLEDVYMRSQWVAQIFIDGISSEASVVAIVIPDEQYVRKNFQSVTTETTFADLCKDVKLKQIILSDLIRLAEKSNLKIYETLSNIHLHPELFSHNNGFITMSQRITLPKVIFGTSGLGNLYVALEDKIKLEIVTACIQYSSGQKPVVFDCAGKYGAGLALETLGNCLKMLNIKPEDVLISNKLGWYRTTELQSGTEPTFESGVWRNLKYDAVQKISYKGILECYEQGNQLLNGYKAKLVSVHDPDEYVAGAQSQLEKDKRYSDIIEAYRALCELKSRDEVKAIGIGSKDWRMIQRIVNDVNLDWVMIANSMTVHSHPQELVTFMEELQQRGTIIINAAVFNGGFLIGEDYYNYRVHEI</sequence>
<dbReference type="Pfam" id="PF00248">
    <property type="entry name" value="Aldo_ket_red"/>
    <property type="match status" value="1"/>
</dbReference>
<dbReference type="AlphaFoldDB" id="A0A815XN47"/>
<dbReference type="PANTHER" id="PTHR43272:SF107">
    <property type="entry name" value="LONG-CHAIN-FATTY-ACID--COA LIGASE 5"/>
    <property type="match status" value="1"/>
</dbReference>
<dbReference type="InterPro" id="IPR020845">
    <property type="entry name" value="AMP-binding_CS"/>
</dbReference>
<evidence type="ECO:0000313" key="6">
    <source>
        <dbReference type="EMBL" id="CAF1559570.1"/>
    </source>
</evidence>
<organism evidence="6 7">
    <name type="scientific">Rotaria sordida</name>
    <dbReference type="NCBI Taxonomy" id="392033"/>
    <lineage>
        <taxon>Eukaryota</taxon>
        <taxon>Metazoa</taxon>
        <taxon>Spiralia</taxon>
        <taxon>Gnathifera</taxon>
        <taxon>Rotifera</taxon>
        <taxon>Eurotatoria</taxon>
        <taxon>Bdelloidea</taxon>
        <taxon>Philodinida</taxon>
        <taxon>Philodinidae</taxon>
        <taxon>Rotaria</taxon>
    </lineage>
</organism>
<accession>A0A815XN47</accession>
<dbReference type="Pfam" id="PF00501">
    <property type="entry name" value="AMP-binding"/>
    <property type="match status" value="1"/>
</dbReference>
<evidence type="ECO:0000256" key="1">
    <source>
        <dbReference type="ARBA" id="ARBA00022598"/>
    </source>
</evidence>
<gene>
    <name evidence="6" type="ORF">JXQ802_LOCUS44252</name>
</gene>
<dbReference type="SUPFAM" id="SSF56801">
    <property type="entry name" value="Acetyl-CoA synthetase-like"/>
    <property type="match status" value="1"/>
</dbReference>
<proteinExistence type="predicted"/>
<evidence type="ECO:0000256" key="3">
    <source>
        <dbReference type="ARBA" id="ARBA00026121"/>
    </source>
</evidence>
<dbReference type="InterPro" id="IPR000873">
    <property type="entry name" value="AMP-dep_synth/lig_dom"/>
</dbReference>
<feature type="domain" description="AMP-dependent synthetase/ligase" evidence="5">
    <location>
        <begin position="112"/>
        <end position="496"/>
    </location>
</feature>
<name>A0A815XN47_9BILA</name>
<dbReference type="InterPro" id="IPR036812">
    <property type="entry name" value="NAD(P)_OxRdtase_dom_sf"/>
</dbReference>
<dbReference type="SUPFAM" id="SSF51430">
    <property type="entry name" value="NAD(P)-linked oxidoreductase"/>
    <property type="match status" value="1"/>
</dbReference>
<evidence type="ECO:0000259" key="4">
    <source>
        <dbReference type="Pfam" id="PF00248"/>
    </source>
</evidence>
<evidence type="ECO:0000313" key="7">
    <source>
        <dbReference type="Proteomes" id="UP000663870"/>
    </source>
</evidence>
<comment type="caution">
    <text evidence="6">The sequence shown here is derived from an EMBL/GenBank/DDBJ whole genome shotgun (WGS) entry which is preliminary data.</text>
</comment>
<dbReference type="PROSITE" id="PS00455">
    <property type="entry name" value="AMP_BINDING"/>
    <property type="match status" value="1"/>
</dbReference>
<feature type="domain" description="NADP-dependent oxidoreductase" evidence="4">
    <location>
        <begin position="656"/>
        <end position="903"/>
    </location>
</feature>
<evidence type="ECO:0000256" key="2">
    <source>
        <dbReference type="ARBA" id="ARBA00022832"/>
    </source>
</evidence>
<dbReference type="EMBL" id="CAJNOL010003358">
    <property type="protein sequence ID" value="CAF1559570.1"/>
    <property type="molecule type" value="Genomic_DNA"/>
</dbReference>
<dbReference type="GO" id="GO:0005783">
    <property type="term" value="C:endoplasmic reticulum"/>
    <property type="evidence" value="ECO:0007669"/>
    <property type="project" value="TreeGrafter"/>
</dbReference>
<keyword evidence="2" id="KW-0443">Lipid metabolism</keyword>
<evidence type="ECO:0000259" key="5">
    <source>
        <dbReference type="Pfam" id="PF00501"/>
    </source>
</evidence>
<keyword evidence="7" id="KW-1185">Reference proteome</keyword>
<reference evidence="6" key="1">
    <citation type="submission" date="2021-02" db="EMBL/GenBank/DDBJ databases">
        <authorList>
            <person name="Nowell W R."/>
        </authorList>
    </citation>
    <scope>NUCLEOTIDE SEQUENCE</scope>
</reference>
<keyword evidence="2" id="KW-0276">Fatty acid metabolism</keyword>
<dbReference type="EC" id="6.2.1.3" evidence="3"/>
<dbReference type="CDD" id="cd19152">
    <property type="entry name" value="AKR_AKR15A"/>
    <property type="match status" value="1"/>
</dbReference>
<dbReference type="Gene3D" id="3.40.50.12780">
    <property type="entry name" value="N-terminal domain of ligase-like"/>
    <property type="match status" value="1"/>
</dbReference>
<dbReference type="PANTHER" id="PTHR43272">
    <property type="entry name" value="LONG-CHAIN-FATTY-ACID--COA LIGASE"/>
    <property type="match status" value="1"/>
</dbReference>
<dbReference type="GO" id="GO:0016020">
    <property type="term" value="C:membrane"/>
    <property type="evidence" value="ECO:0007669"/>
    <property type="project" value="TreeGrafter"/>
</dbReference>
<dbReference type="Gene3D" id="3.20.20.100">
    <property type="entry name" value="NADP-dependent oxidoreductase domain"/>
    <property type="match status" value="1"/>
</dbReference>
<keyword evidence="1" id="KW-0436">Ligase</keyword>
<dbReference type="InterPro" id="IPR042099">
    <property type="entry name" value="ANL_N_sf"/>
</dbReference>